<evidence type="ECO:0000313" key="2">
    <source>
        <dbReference type="Proteomes" id="UP001596388"/>
    </source>
</evidence>
<accession>A0ABD5X2C7</accession>
<dbReference type="Proteomes" id="UP001596388">
    <property type="component" value="Unassembled WGS sequence"/>
</dbReference>
<organism evidence="1 2">
    <name type="scientific">Halobaculum marinum</name>
    <dbReference type="NCBI Taxonomy" id="3031996"/>
    <lineage>
        <taxon>Archaea</taxon>
        <taxon>Methanobacteriati</taxon>
        <taxon>Methanobacteriota</taxon>
        <taxon>Stenosarchaea group</taxon>
        <taxon>Halobacteria</taxon>
        <taxon>Halobacteriales</taxon>
        <taxon>Haloferacaceae</taxon>
        <taxon>Halobaculum</taxon>
    </lineage>
</organism>
<keyword evidence="2" id="KW-1185">Reference proteome</keyword>
<sequence length="278" mass="30442">MHTATRPLTPRTLRAVAASYRGATPSPSTGRVDLSDLFADPYEDPLDAEHRLALAERRLYEADDRRAVFLTVYGAVTARVRRDLRGDRFADPEWVGRYLTAFANRYRLALAAYERGERERVPRAWQLAFDAALAGETLVAQDALLGINAHVVHDLALALADAGIDPRPARRRDHDAVNAVLAELVDVEQDLLATRYAPGLADLDAAGGRLDEQAAFLTLAEGRDWAWHCAVALADGGPLARRTVRWLLDRVADGAGRLVLAPSRAAGVRERLAALERA</sequence>
<dbReference type="Pfam" id="PF19458">
    <property type="entry name" value="DUF5995"/>
    <property type="match status" value="1"/>
</dbReference>
<name>A0ABD5X2C7_9EURY</name>
<evidence type="ECO:0000313" key="1">
    <source>
        <dbReference type="EMBL" id="MFC7097707.1"/>
    </source>
</evidence>
<protein>
    <submittedName>
        <fullName evidence="1">DUF5995 family protein</fullName>
    </submittedName>
</protein>
<proteinExistence type="predicted"/>
<reference evidence="1 2" key="1">
    <citation type="journal article" date="2019" name="Int. J. Syst. Evol. Microbiol.">
        <title>The Global Catalogue of Microorganisms (GCM) 10K type strain sequencing project: providing services to taxonomists for standard genome sequencing and annotation.</title>
        <authorList>
            <consortium name="The Broad Institute Genomics Platform"/>
            <consortium name="The Broad Institute Genome Sequencing Center for Infectious Disease"/>
            <person name="Wu L."/>
            <person name="Ma J."/>
        </authorList>
    </citation>
    <scope>NUCLEOTIDE SEQUENCE [LARGE SCALE GENOMIC DNA]</scope>
    <source>
        <strain evidence="1 2">DT55</strain>
    </source>
</reference>
<dbReference type="AlphaFoldDB" id="A0ABD5X2C7"/>
<dbReference type="RefSeq" id="WP_276237799.1">
    <property type="nucleotide sequence ID" value="NZ_CP119989.1"/>
</dbReference>
<dbReference type="GeneID" id="79271384"/>
<dbReference type="InterPro" id="IPR046037">
    <property type="entry name" value="DUF5995"/>
</dbReference>
<gene>
    <name evidence="1" type="ORF">ACFQKD_10355</name>
</gene>
<comment type="caution">
    <text evidence="1">The sequence shown here is derived from an EMBL/GenBank/DDBJ whole genome shotgun (WGS) entry which is preliminary data.</text>
</comment>
<dbReference type="EMBL" id="JBHTAG010000003">
    <property type="protein sequence ID" value="MFC7097707.1"/>
    <property type="molecule type" value="Genomic_DNA"/>
</dbReference>